<gene>
    <name evidence="1" type="ORF">PsPhLittlefix_gp94</name>
</gene>
<proteinExistence type="predicted"/>
<reference evidence="2" key="1">
    <citation type="submission" date="2018-01" db="EMBL/GenBank/DDBJ databases">
        <title>Pseudomonas phages infecting Pseudomonas sp. isolated from Prunus avium.</title>
        <authorList>
            <person name="Colberg O."/>
            <person name="Carstens A.B."/>
            <person name="Kot W."/>
            <person name="Hansen L.H."/>
        </authorList>
    </citation>
    <scope>NUCLEOTIDE SEQUENCE [LARGE SCALE GENOMIC DNA]</scope>
</reference>
<organism evidence="1 2">
    <name type="scientific">Pseudomonas phage Littlefix</name>
    <dbReference type="NCBI Taxonomy" id="2079289"/>
    <lineage>
        <taxon>Viruses</taxon>
        <taxon>Duplodnaviria</taxon>
        <taxon>Heunggongvirae</taxon>
        <taxon>Uroviricota</taxon>
        <taxon>Caudoviricetes</taxon>
        <taxon>Schitoviridae</taxon>
        <taxon>Littlefixvirus</taxon>
        <taxon>Littlefixvirus littlefix</taxon>
    </lineage>
</organism>
<dbReference type="Proteomes" id="UP000240903">
    <property type="component" value="Segment"/>
</dbReference>
<name>A0A2K9VHX3_9CAUD</name>
<protein>
    <submittedName>
        <fullName evidence="1">Uncharacterized protein</fullName>
    </submittedName>
</protein>
<sequence>MSEFKLEDRYLVIKRSHLSQRQIYQLQKLLGAESIPTVECLVLEPDWPEHQVALAAIAERVNGESQ</sequence>
<dbReference type="EMBL" id="MG775260">
    <property type="protein sequence ID" value="AUV61909.1"/>
    <property type="molecule type" value="Genomic_DNA"/>
</dbReference>
<evidence type="ECO:0000313" key="1">
    <source>
        <dbReference type="EMBL" id="AUV61909.1"/>
    </source>
</evidence>
<keyword evidence="2" id="KW-1185">Reference proteome</keyword>
<accession>A0A2K9VHX3</accession>
<evidence type="ECO:0000313" key="2">
    <source>
        <dbReference type="Proteomes" id="UP000240903"/>
    </source>
</evidence>